<evidence type="ECO:0000256" key="6">
    <source>
        <dbReference type="ARBA" id="ARBA00047436"/>
    </source>
</evidence>
<evidence type="ECO:0000313" key="12">
    <source>
        <dbReference type="EMBL" id="KAF9410900.1"/>
    </source>
</evidence>
<feature type="region of interest" description="Disordered" evidence="9">
    <location>
        <begin position="857"/>
        <end position="881"/>
    </location>
</feature>
<dbReference type="NCBIfam" id="NF004018">
    <property type="entry name" value="PRK05480.1"/>
    <property type="match status" value="1"/>
</dbReference>
<comment type="pathway">
    <text evidence="1 8">Pyrimidine metabolism; UMP biosynthesis via salvage pathway; UMP from uridine: step 1/1.</text>
</comment>
<organism evidence="12 13">
    <name type="scientific">Spodoptera exigua</name>
    <name type="common">Beet armyworm</name>
    <name type="synonym">Noctua fulgens</name>
    <dbReference type="NCBI Taxonomy" id="7107"/>
    <lineage>
        <taxon>Eukaryota</taxon>
        <taxon>Metazoa</taxon>
        <taxon>Ecdysozoa</taxon>
        <taxon>Arthropoda</taxon>
        <taxon>Hexapoda</taxon>
        <taxon>Insecta</taxon>
        <taxon>Pterygota</taxon>
        <taxon>Neoptera</taxon>
        <taxon>Endopterygota</taxon>
        <taxon>Lepidoptera</taxon>
        <taxon>Glossata</taxon>
        <taxon>Ditrysia</taxon>
        <taxon>Noctuoidea</taxon>
        <taxon>Noctuidae</taxon>
        <taxon>Amphipyrinae</taxon>
        <taxon>Spodoptera</taxon>
    </lineage>
</organism>
<keyword evidence="3 8" id="KW-0808">Transferase</keyword>
<dbReference type="GO" id="GO:0005524">
    <property type="term" value="F:ATP binding"/>
    <property type="evidence" value="ECO:0007669"/>
    <property type="project" value="UniProtKB-KW"/>
</dbReference>
<comment type="caution">
    <text evidence="12">The sequence shown here is derived from an EMBL/GenBank/DDBJ whole genome shotgun (WGS) entry which is preliminary data.</text>
</comment>
<evidence type="ECO:0000256" key="4">
    <source>
        <dbReference type="ARBA" id="ARBA00022741"/>
    </source>
</evidence>
<keyword evidence="4 8" id="KW-0547">Nucleotide-binding</keyword>
<dbReference type="UniPathway" id="UPA00574">
    <property type="reaction ID" value="UER00637"/>
</dbReference>
<evidence type="ECO:0000256" key="9">
    <source>
        <dbReference type="SAM" id="MobiDB-lite"/>
    </source>
</evidence>
<protein>
    <recommendedName>
        <fullName evidence="8">Uridine kinase</fullName>
        <ecNumber evidence="8">2.7.1.48</ecNumber>
    </recommendedName>
</protein>
<dbReference type="SUPFAM" id="SSF53271">
    <property type="entry name" value="PRTase-like"/>
    <property type="match status" value="2"/>
</dbReference>
<gene>
    <name evidence="12" type="ORF">HW555_010142</name>
</gene>
<evidence type="ECO:0000256" key="5">
    <source>
        <dbReference type="ARBA" id="ARBA00022777"/>
    </source>
</evidence>
<feature type="domain" description="Phosphoribulokinase/uridine kinase" evidence="10">
    <location>
        <begin position="60"/>
        <end position="248"/>
    </location>
</feature>
<feature type="domain" description="Phosphoribosyltransferase" evidence="11">
    <location>
        <begin position="289"/>
        <end position="396"/>
    </location>
</feature>
<feature type="region of interest" description="Disordered" evidence="9">
    <location>
        <begin position="1"/>
        <end position="25"/>
    </location>
</feature>
<dbReference type="Gene3D" id="3.40.50.2020">
    <property type="match status" value="2"/>
</dbReference>
<dbReference type="UniPathway" id="UPA00579">
    <property type="reaction ID" value="UER00640"/>
</dbReference>
<dbReference type="EC" id="2.7.1.48" evidence="8"/>
<evidence type="ECO:0000256" key="7">
    <source>
        <dbReference type="ARBA" id="ARBA00048909"/>
    </source>
</evidence>
<feature type="compositionally biased region" description="Polar residues" evidence="9">
    <location>
        <begin position="16"/>
        <end position="25"/>
    </location>
</feature>
<dbReference type="Gene3D" id="3.40.50.300">
    <property type="entry name" value="P-loop containing nucleotide triphosphate hydrolases"/>
    <property type="match status" value="1"/>
</dbReference>
<dbReference type="CDD" id="cd02023">
    <property type="entry name" value="UMPK"/>
    <property type="match status" value="1"/>
</dbReference>
<evidence type="ECO:0000259" key="10">
    <source>
        <dbReference type="Pfam" id="PF00485"/>
    </source>
</evidence>
<keyword evidence="8" id="KW-0067">ATP-binding</keyword>
<name>A0A835L1T7_SPOEX</name>
<dbReference type="EMBL" id="JACKWZ010000241">
    <property type="protein sequence ID" value="KAF9410900.1"/>
    <property type="molecule type" value="Genomic_DNA"/>
</dbReference>
<accession>A0A835L1T7</accession>
<dbReference type="SUPFAM" id="SSF52540">
    <property type="entry name" value="P-loop containing nucleoside triphosphate hydrolases"/>
    <property type="match status" value="1"/>
</dbReference>
<proteinExistence type="inferred from homology"/>
<dbReference type="Pfam" id="PF00485">
    <property type="entry name" value="PRK"/>
    <property type="match status" value="1"/>
</dbReference>
<evidence type="ECO:0000256" key="2">
    <source>
        <dbReference type="ARBA" id="ARBA00005408"/>
    </source>
</evidence>
<comment type="catalytic activity">
    <reaction evidence="6 8">
        <text>cytidine + ATP = CMP + ADP + H(+)</text>
        <dbReference type="Rhea" id="RHEA:24674"/>
        <dbReference type="ChEBI" id="CHEBI:15378"/>
        <dbReference type="ChEBI" id="CHEBI:17562"/>
        <dbReference type="ChEBI" id="CHEBI:30616"/>
        <dbReference type="ChEBI" id="CHEBI:60377"/>
        <dbReference type="ChEBI" id="CHEBI:456216"/>
        <dbReference type="EC" id="2.7.1.48"/>
    </reaction>
</comment>
<dbReference type="InterPro" id="IPR006083">
    <property type="entry name" value="PRK/URK"/>
</dbReference>
<feature type="domain" description="Phosphoribosyltransferase" evidence="11">
    <location>
        <begin position="1022"/>
        <end position="1121"/>
    </location>
</feature>
<dbReference type="NCBIfam" id="TIGR00235">
    <property type="entry name" value="udk"/>
    <property type="match status" value="1"/>
</dbReference>
<dbReference type="PRINTS" id="PR00988">
    <property type="entry name" value="URIDINKINASE"/>
</dbReference>
<dbReference type="InterPro" id="IPR029057">
    <property type="entry name" value="PRTase-like"/>
</dbReference>
<dbReference type="GO" id="GO:0044206">
    <property type="term" value="P:UMP salvage"/>
    <property type="evidence" value="ECO:0007669"/>
    <property type="project" value="UniProtKB-UniPathway"/>
</dbReference>
<dbReference type="Pfam" id="PF14681">
    <property type="entry name" value="UPRTase"/>
    <property type="match status" value="2"/>
</dbReference>
<keyword evidence="5 8" id="KW-0418">Kinase</keyword>
<keyword evidence="13" id="KW-1185">Reference proteome</keyword>
<dbReference type="Pfam" id="PF03564">
    <property type="entry name" value="DUF1759"/>
    <property type="match status" value="1"/>
</dbReference>
<dbReference type="AlphaFoldDB" id="A0A835L1T7"/>
<sequence length="1127" mass="128914">MGSNILKSPRARRVRTTSMSQPNKRTTAESILHADRRTIYTAGRPPWYNCTGGQEVEPFLIGICGASASGKTTVATKIIESLNIPWVTIVSMDSFYKVLNEKQHQAANRNEYNFDHPDAFDIELLISVLQRLREGKKVEVPIYNYVTHSRENRTKTMYGANVIIFEGILAFYNAEVTKMLDMKVFVDTDADIRLARRLRRDIVQRGRDLEGVLKQYMTHVKPAYQSYIAPCMAHADIIVPRGGENKVAIHLIVQHVHKQLQLRGFKVREKLAIAHIGQPVPDSLYVLKETPQVQGLHTFIRNKDTPRDEFIFYSKRLMRLVIEFALSLLPYSDLVVDTPQGFSYKGRKCDVEKICGVSILRAGETMEQAVCDICKDIRIGKILIQTNQQTDEPERLTSLEAQWVDFNTRHTLLSQEIEDKNINYFMDDIYGKTKIMYENTKADMVKLLQAAEENVKFDLSDLSAGEADEKTKTLLTQQECNFKAIDRAMGKIDFDNVSEKWELDDYLAILKSKWERIDSTHWELEALLKGSKNSYNEMFNSMEAKYDEARKLLKSKMWSTAHHQQSAPKIEIPEFSGHYNKWISFKDLFLETIHKNPTLNKAQKMQHLKTKLKGEAERLVQHLSISADNYSSCWAILTQRYDNRRLQFSSFMNTMLQLPVIHKPDAYNLKKLHDVTTECLNGLTNIGFDITSWDPMIVHLMAQKLDCGTFNEYIKSLQDNREVPTLQEFLTFLENQFTAFETMKSSKKESQSAEKAAGTEKHASRNYEHKKWQLKTYHTSYGQCPLCKNNHVLMRCPQFIDSDTKQRNSIVAKLRLCKNCLFRHENETCNSVKTCKECNMNHHTLLHYNKSHNKIANSTSTENQRSGQRPSKETGTASSNHLSANNMEVLLTTVQVKVMTVDGTYINLRALVDQGSQVNLITENAAQLLRLPRNKLTAKISGVGSVSGDFTIKNTDQEPEDQCEAYYKETTRRDSDGSSLTKTIRIVAWIRRFLGNARNSTKRDTVCLSFCELSNAEELIIKYLYYLRLPKDIKDYRVILMDATVATGAAAIMAIRVLLDHDVPEHNISLVSLLMAEIGVHSIAYAFPQVKIVTSALDPEINEKFYVLPGIGNFGDRYFGTEPADDE</sequence>
<evidence type="ECO:0000256" key="3">
    <source>
        <dbReference type="ARBA" id="ARBA00022679"/>
    </source>
</evidence>
<comment type="similarity">
    <text evidence="2 8">Belongs to the uridine kinase family.</text>
</comment>
<dbReference type="GO" id="GO:0004849">
    <property type="term" value="F:uridine kinase activity"/>
    <property type="evidence" value="ECO:0007669"/>
    <property type="project" value="UniProtKB-EC"/>
</dbReference>
<dbReference type="FunFam" id="3.40.50.300:FF:000200">
    <property type="entry name" value="Uridine-cytidine kinase"/>
    <property type="match status" value="1"/>
</dbReference>
<evidence type="ECO:0000259" key="11">
    <source>
        <dbReference type="Pfam" id="PF14681"/>
    </source>
</evidence>
<dbReference type="InterPro" id="IPR000764">
    <property type="entry name" value="Uridine_kinase-like"/>
</dbReference>
<reference evidence="12" key="1">
    <citation type="submission" date="2020-08" db="EMBL/GenBank/DDBJ databases">
        <title>Spodoptera exigua strain:BAW_Kor-Di-RS1 Genome sequencing and assembly.</title>
        <authorList>
            <person name="Kim J."/>
            <person name="Nam H.Y."/>
            <person name="Kwon M."/>
            <person name="Choi J.H."/>
            <person name="Cho S.R."/>
            <person name="Kim G.-H."/>
        </authorList>
    </citation>
    <scope>NUCLEOTIDE SEQUENCE</scope>
    <source>
        <strain evidence="12">BAW_Kor-Di-RS1</strain>
        <tissue evidence="12">Whole-body</tissue>
    </source>
</reference>
<dbReference type="PANTHER" id="PTHR10285">
    <property type="entry name" value="URIDINE KINASE"/>
    <property type="match status" value="1"/>
</dbReference>
<comment type="catalytic activity">
    <reaction evidence="7 8">
        <text>uridine + ATP = UMP + ADP + H(+)</text>
        <dbReference type="Rhea" id="RHEA:16825"/>
        <dbReference type="ChEBI" id="CHEBI:15378"/>
        <dbReference type="ChEBI" id="CHEBI:16704"/>
        <dbReference type="ChEBI" id="CHEBI:30616"/>
        <dbReference type="ChEBI" id="CHEBI:57865"/>
        <dbReference type="ChEBI" id="CHEBI:456216"/>
        <dbReference type="EC" id="2.7.1.48"/>
    </reaction>
</comment>
<comment type="pathway">
    <text evidence="8">Pyrimidine metabolism; CTP biosynthesis via salvage pathway; CTP from cytidine: step 1/3.</text>
</comment>
<evidence type="ECO:0000313" key="13">
    <source>
        <dbReference type="Proteomes" id="UP000648187"/>
    </source>
</evidence>
<dbReference type="InterPro" id="IPR005312">
    <property type="entry name" value="DUF1759"/>
</dbReference>
<dbReference type="GO" id="GO:0044211">
    <property type="term" value="P:CTP salvage"/>
    <property type="evidence" value="ECO:0007669"/>
    <property type="project" value="UniProtKB-UniPathway"/>
</dbReference>
<evidence type="ECO:0000256" key="8">
    <source>
        <dbReference type="RuleBase" id="RU003825"/>
    </source>
</evidence>
<dbReference type="InterPro" id="IPR027417">
    <property type="entry name" value="P-loop_NTPase"/>
</dbReference>
<dbReference type="Proteomes" id="UP000648187">
    <property type="component" value="Unassembled WGS sequence"/>
</dbReference>
<evidence type="ECO:0000256" key="1">
    <source>
        <dbReference type="ARBA" id="ARBA00004690"/>
    </source>
</evidence>
<dbReference type="CDD" id="cd06223">
    <property type="entry name" value="PRTases_typeI"/>
    <property type="match status" value="1"/>
</dbReference>
<feature type="region of interest" description="Disordered" evidence="9">
    <location>
        <begin position="744"/>
        <end position="765"/>
    </location>
</feature>
<dbReference type="InterPro" id="IPR000836">
    <property type="entry name" value="PRTase_dom"/>
</dbReference>